<dbReference type="RefSeq" id="WP_089084962.1">
    <property type="nucleotide sequence ID" value="NZ_AP018823.1"/>
</dbReference>
<dbReference type="SUPFAM" id="SSF53383">
    <property type="entry name" value="PLP-dependent transferases"/>
    <property type="match status" value="1"/>
</dbReference>
<dbReference type="GO" id="GO:0005829">
    <property type="term" value="C:cytosol"/>
    <property type="evidence" value="ECO:0007669"/>
    <property type="project" value="TreeGrafter"/>
</dbReference>
<dbReference type="PANTHER" id="PTHR11879">
    <property type="entry name" value="ASPARTATE AMINOTRANSFERASE"/>
    <property type="match status" value="1"/>
</dbReference>
<dbReference type="InterPro" id="IPR015422">
    <property type="entry name" value="PyrdxlP-dep_Trfase_small"/>
</dbReference>
<accession>A0A3G9GBN6</accession>
<reference evidence="10" key="3">
    <citation type="journal article" date="2017" name="Plant Physiol. Biochem.">
        <title>Differential oxidative and antioxidative response of duckweed Lemna minor toward plant growth promoting/inhibiting bacteria.</title>
        <authorList>
            <person name="Ishizawa H."/>
            <person name="Kuroda M."/>
            <person name="Morikawa M."/>
            <person name="Ike M."/>
        </authorList>
    </citation>
    <scope>NUCLEOTIDE SEQUENCE [LARGE SCALE GENOMIC DNA]</scope>
    <source>
        <strain evidence="10">H3</strain>
    </source>
</reference>
<dbReference type="InterPro" id="IPR015421">
    <property type="entry name" value="PyrdxlP-dep_Trfase_major"/>
</dbReference>
<comment type="cofactor">
    <cofactor evidence="1">
        <name>pyridoxal 5'-phosphate</name>
        <dbReference type="ChEBI" id="CHEBI:597326"/>
    </cofactor>
</comment>
<protein>
    <recommendedName>
        <fullName evidence="4">Putative 8-amino-7-oxononanoate synthase</fullName>
    </recommendedName>
</protein>
<keyword evidence="10" id="KW-1185">Reference proteome</keyword>
<name>A0A3G9GBN6_9NEIS</name>
<evidence type="ECO:0000256" key="7">
    <source>
        <dbReference type="ARBA" id="ARBA00022898"/>
    </source>
</evidence>
<dbReference type="FunFam" id="3.40.640.10:FF:000015">
    <property type="entry name" value="Aspartate aminotransferase"/>
    <property type="match status" value="1"/>
</dbReference>
<dbReference type="GO" id="GO:0033585">
    <property type="term" value="P:L-phenylalanine biosynthetic process from chorismate via phenylpyruvate"/>
    <property type="evidence" value="ECO:0007669"/>
    <property type="project" value="TreeGrafter"/>
</dbReference>
<dbReference type="KEGG" id="amah:DLM_0484"/>
<dbReference type="EMBL" id="AP018823">
    <property type="protein sequence ID" value="BBF84149.1"/>
    <property type="molecule type" value="Genomic_DNA"/>
</dbReference>
<dbReference type="PRINTS" id="PR00799">
    <property type="entry name" value="TRANSAMINASE"/>
</dbReference>
<dbReference type="AlphaFoldDB" id="A0A3G9GBN6"/>
<keyword evidence="6 9" id="KW-0808">Transferase</keyword>
<evidence type="ECO:0000313" key="9">
    <source>
        <dbReference type="EMBL" id="BBF84149.1"/>
    </source>
</evidence>
<reference evidence="9 10" key="2">
    <citation type="journal article" date="2017" name="Genome Announc.">
        <title>Draft genome sequence of Aquitalea magnusonii strain H3, a plant growth-promoting bacterium of duckweed Lemna minor.</title>
        <authorList>
            <person name="Ishizawa H."/>
            <person name="Kuroda M."/>
            <person name="Ike M."/>
        </authorList>
    </citation>
    <scope>NUCLEOTIDE SEQUENCE [LARGE SCALE GENOMIC DNA]</scope>
    <source>
        <strain evidence="9 10">H3</strain>
    </source>
</reference>
<evidence type="ECO:0000256" key="5">
    <source>
        <dbReference type="ARBA" id="ARBA00022576"/>
    </source>
</evidence>
<organism evidence="9 10">
    <name type="scientific">Aquitalea magnusonii</name>
    <dbReference type="NCBI Taxonomy" id="332411"/>
    <lineage>
        <taxon>Bacteria</taxon>
        <taxon>Pseudomonadati</taxon>
        <taxon>Pseudomonadota</taxon>
        <taxon>Betaproteobacteria</taxon>
        <taxon>Neisseriales</taxon>
        <taxon>Chromobacteriaceae</taxon>
        <taxon>Aquitalea</taxon>
    </lineage>
</organism>
<gene>
    <name evidence="9" type="ORF">DLM_0484</name>
</gene>
<keyword evidence="5 9" id="KW-0032">Aminotransferase</keyword>
<dbReference type="Pfam" id="PF00155">
    <property type="entry name" value="Aminotran_1_2"/>
    <property type="match status" value="1"/>
</dbReference>
<evidence type="ECO:0000259" key="8">
    <source>
        <dbReference type="Pfam" id="PF00155"/>
    </source>
</evidence>
<reference evidence="10" key="1">
    <citation type="journal article" date="2017" name="Biotechnol. Biofuels">
        <title>Evaluation of environmental bacterial communities as a factor affecting the growth of duckweed Lemna minor.</title>
        <authorList>
            <person name="Ishizawa H."/>
            <person name="Kuroda M."/>
            <person name="Morikawa M."/>
            <person name="Ike M."/>
        </authorList>
    </citation>
    <scope>NUCLEOTIDE SEQUENCE [LARGE SCALE GENOMIC DNA]</scope>
    <source>
        <strain evidence="10">H3</strain>
    </source>
</reference>
<keyword evidence="7" id="KW-0663">Pyridoxal phosphate</keyword>
<dbReference type="PANTHER" id="PTHR11879:SF37">
    <property type="entry name" value="AROMATIC-AMINO-ACID AMINOTRANSFERASE"/>
    <property type="match status" value="1"/>
</dbReference>
<dbReference type="FunFam" id="3.90.1150.10:FF:000001">
    <property type="entry name" value="Aspartate aminotransferase"/>
    <property type="match status" value="1"/>
</dbReference>
<dbReference type="OrthoDB" id="9766445at2"/>
<proteinExistence type="inferred from homology"/>
<evidence type="ECO:0000313" key="10">
    <source>
        <dbReference type="Proteomes" id="UP000198290"/>
    </source>
</evidence>
<dbReference type="GO" id="GO:0042802">
    <property type="term" value="F:identical protein binding"/>
    <property type="evidence" value="ECO:0007669"/>
    <property type="project" value="TreeGrafter"/>
</dbReference>
<dbReference type="InterPro" id="IPR004839">
    <property type="entry name" value="Aminotransferase_I/II_large"/>
</dbReference>
<feature type="domain" description="Aminotransferase class I/classII large" evidence="8">
    <location>
        <begin position="27"/>
        <end position="391"/>
    </location>
</feature>
<dbReference type="InterPro" id="IPR015424">
    <property type="entry name" value="PyrdxlP-dep_Trfase"/>
</dbReference>
<dbReference type="STRING" id="332411.VI06_05320"/>
<sequence length="398" mass="43786">MFEHVEAYPGDPILTLVETFHADQRPQKVNLGIGLYYDEEGRIPLLASVQKAEAARAASPSPRPYLPMEGAANYRSAVQKLLFGADHEAVTSQRIATIQTIGGSGALKVGADFIKRYFPQSEAWISNPSWDNHRAIFEGAGIKVHDYPYYDAATGGLLFDDMLATIKRLPAQSVVLLHPCCHNPTGVDLSSAQWDMLIPVLKQAQLIPFLDIAYQGFGQGLNEDAYAIRSLSNAGISFLVSNSFSKNLSFYGERCGGLSIVCTNAEEASRVLGQMKATVRRNYSSPPTHGGQITAAVMNDPTLFAEWTEEVAAMRLRIKSMRQKLHEVLSTRLPGRDFSYFVTQQGMFSYTGLSPEQVDRLREEFAVYLVRSGRMCVAGLNSRNVAYVAEAMASVLQA</sequence>
<dbReference type="Proteomes" id="UP000198290">
    <property type="component" value="Chromosome"/>
</dbReference>
<dbReference type="NCBIfam" id="NF006719">
    <property type="entry name" value="PRK09257.1"/>
    <property type="match status" value="1"/>
</dbReference>
<evidence type="ECO:0000256" key="3">
    <source>
        <dbReference type="ARBA" id="ARBA00011738"/>
    </source>
</evidence>
<comment type="subunit">
    <text evidence="3">Homodimer.</text>
</comment>
<dbReference type="CDD" id="cd00609">
    <property type="entry name" value="AAT_like"/>
    <property type="match status" value="1"/>
</dbReference>
<dbReference type="Gene3D" id="3.90.1150.10">
    <property type="entry name" value="Aspartate Aminotransferase, domain 1"/>
    <property type="match status" value="1"/>
</dbReference>
<dbReference type="InterPro" id="IPR000796">
    <property type="entry name" value="Asp_trans"/>
</dbReference>
<evidence type="ECO:0000256" key="4">
    <source>
        <dbReference type="ARBA" id="ARBA00021531"/>
    </source>
</evidence>
<evidence type="ECO:0000256" key="2">
    <source>
        <dbReference type="ARBA" id="ARBA00007441"/>
    </source>
</evidence>
<dbReference type="GO" id="GO:0030170">
    <property type="term" value="F:pyridoxal phosphate binding"/>
    <property type="evidence" value="ECO:0007669"/>
    <property type="project" value="InterPro"/>
</dbReference>
<dbReference type="Gene3D" id="3.40.640.10">
    <property type="entry name" value="Type I PLP-dependent aspartate aminotransferase-like (Major domain)"/>
    <property type="match status" value="1"/>
</dbReference>
<dbReference type="GO" id="GO:0004838">
    <property type="term" value="F:L-tyrosine-2-oxoglutarate transaminase activity"/>
    <property type="evidence" value="ECO:0007669"/>
    <property type="project" value="TreeGrafter"/>
</dbReference>
<evidence type="ECO:0000256" key="6">
    <source>
        <dbReference type="ARBA" id="ARBA00022679"/>
    </source>
</evidence>
<comment type="similarity">
    <text evidence="2">Belongs to the class-I pyridoxal-phosphate-dependent aminotransferase family.</text>
</comment>
<evidence type="ECO:0000256" key="1">
    <source>
        <dbReference type="ARBA" id="ARBA00001933"/>
    </source>
</evidence>